<organism evidence="2 3">
    <name type="scientific">Zizania palustris</name>
    <name type="common">Northern wild rice</name>
    <dbReference type="NCBI Taxonomy" id="103762"/>
    <lineage>
        <taxon>Eukaryota</taxon>
        <taxon>Viridiplantae</taxon>
        <taxon>Streptophyta</taxon>
        <taxon>Embryophyta</taxon>
        <taxon>Tracheophyta</taxon>
        <taxon>Spermatophyta</taxon>
        <taxon>Magnoliopsida</taxon>
        <taxon>Liliopsida</taxon>
        <taxon>Poales</taxon>
        <taxon>Poaceae</taxon>
        <taxon>BOP clade</taxon>
        <taxon>Oryzoideae</taxon>
        <taxon>Oryzeae</taxon>
        <taxon>Zizaniinae</taxon>
        <taxon>Zizania</taxon>
    </lineage>
</organism>
<evidence type="ECO:0000313" key="2">
    <source>
        <dbReference type="EMBL" id="KAG8084413.1"/>
    </source>
</evidence>
<protein>
    <submittedName>
        <fullName evidence="2">Uncharacterized protein</fullName>
    </submittedName>
</protein>
<accession>A0A8J5W7E6</accession>
<reference evidence="2" key="1">
    <citation type="journal article" date="2021" name="bioRxiv">
        <title>Whole Genome Assembly and Annotation of Northern Wild Rice, Zizania palustris L., Supports a Whole Genome Duplication in the Zizania Genus.</title>
        <authorList>
            <person name="Haas M."/>
            <person name="Kono T."/>
            <person name="Macchietto M."/>
            <person name="Millas R."/>
            <person name="McGilp L."/>
            <person name="Shao M."/>
            <person name="Duquette J."/>
            <person name="Hirsch C.N."/>
            <person name="Kimball J."/>
        </authorList>
    </citation>
    <scope>NUCLEOTIDE SEQUENCE</scope>
    <source>
        <tissue evidence="2">Fresh leaf tissue</tissue>
    </source>
</reference>
<comment type="caution">
    <text evidence="2">The sequence shown here is derived from an EMBL/GenBank/DDBJ whole genome shotgun (WGS) entry which is preliminary data.</text>
</comment>
<sequence length="123" mass="13566">MVAETMDTLQGVLECYDMSYPPSSAIASEPLGRRLKLVQATVKMMDATVAKYREVAPVNFGDERLWAPSSVVAKAGKAFQTTWRAEGLSVVKAWVDEVHRKKQLRSHPPSKPSSDIPPVDPKV</sequence>
<dbReference type="AlphaFoldDB" id="A0A8J5W7E6"/>
<dbReference type="Proteomes" id="UP000729402">
    <property type="component" value="Unassembled WGS sequence"/>
</dbReference>
<evidence type="ECO:0000256" key="1">
    <source>
        <dbReference type="SAM" id="MobiDB-lite"/>
    </source>
</evidence>
<feature type="region of interest" description="Disordered" evidence="1">
    <location>
        <begin position="101"/>
        <end position="123"/>
    </location>
</feature>
<reference evidence="2" key="2">
    <citation type="submission" date="2021-02" db="EMBL/GenBank/DDBJ databases">
        <authorList>
            <person name="Kimball J.A."/>
            <person name="Haas M.W."/>
            <person name="Macchietto M."/>
            <person name="Kono T."/>
            <person name="Duquette J."/>
            <person name="Shao M."/>
        </authorList>
    </citation>
    <scope>NUCLEOTIDE SEQUENCE</scope>
    <source>
        <tissue evidence="2">Fresh leaf tissue</tissue>
    </source>
</reference>
<gene>
    <name evidence="2" type="ORF">GUJ93_ZPchr0010g11294</name>
</gene>
<proteinExistence type="predicted"/>
<dbReference type="EMBL" id="JAAALK010000082">
    <property type="protein sequence ID" value="KAG8084413.1"/>
    <property type="molecule type" value="Genomic_DNA"/>
</dbReference>
<evidence type="ECO:0000313" key="3">
    <source>
        <dbReference type="Proteomes" id="UP000729402"/>
    </source>
</evidence>
<keyword evidence="3" id="KW-1185">Reference proteome</keyword>
<name>A0A8J5W7E6_ZIZPA</name>